<dbReference type="InterPro" id="IPR036388">
    <property type="entry name" value="WH-like_DNA-bd_sf"/>
</dbReference>
<evidence type="ECO:0000313" key="3">
    <source>
        <dbReference type="Proteomes" id="UP000279962"/>
    </source>
</evidence>
<dbReference type="InterPro" id="IPR016032">
    <property type="entry name" value="Sig_transdc_resp-reg_C-effctor"/>
</dbReference>
<dbReference type="SMART" id="SM00421">
    <property type="entry name" value="HTH_LUXR"/>
    <property type="match status" value="1"/>
</dbReference>
<dbReference type="GO" id="GO:0003677">
    <property type="term" value="F:DNA binding"/>
    <property type="evidence" value="ECO:0007669"/>
    <property type="project" value="InterPro"/>
</dbReference>
<dbReference type="SUPFAM" id="SSF46894">
    <property type="entry name" value="C-terminal effector domain of the bipartite response regulators"/>
    <property type="match status" value="1"/>
</dbReference>
<organism evidence="2 3">
    <name type="scientific">Acinetobacter wuhouensis</name>
    <dbReference type="NCBI Taxonomy" id="1879050"/>
    <lineage>
        <taxon>Bacteria</taxon>
        <taxon>Pseudomonadati</taxon>
        <taxon>Pseudomonadota</taxon>
        <taxon>Gammaproteobacteria</taxon>
        <taxon>Moraxellales</taxon>
        <taxon>Moraxellaceae</taxon>
        <taxon>Acinetobacter</taxon>
    </lineage>
</organism>
<dbReference type="GO" id="GO:0006355">
    <property type="term" value="P:regulation of DNA-templated transcription"/>
    <property type="evidence" value="ECO:0007669"/>
    <property type="project" value="InterPro"/>
</dbReference>
<dbReference type="InterPro" id="IPR000792">
    <property type="entry name" value="Tscrpt_reg_LuxR_C"/>
</dbReference>
<dbReference type="EMBL" id="CP033133">
    <property type="protein sequence ID" value="AYO53913.1"/>
    <property type="molecule type" value="Genomic_DNA"/>
</dbReference>
<proteinExistence type="predicted"/>
<dbReference type="Proteomes" id="UP000279962">
    <property type="component" value="Chromosome"/>
</dbReference>
<reference evidence="2 3" key="1">
    <citation type="submission" date="2018-10" db="EMBL/GenBank/DDBJ databases">
        <title>The complete genome of Acinetobacter wuhouensis strain WCHAW010062.</title>
        <authorList>
            <person name="Hu Y."/>
            <person name="Long H."/>
            <person name="Feng Y."/>
            <person name="Zong Z."/>
        </authorList>
    </citation>
    <scope>NUCLEOTIDE SEQUENCE [LARGE SCALE GENOMIC DNA]</scope>
    <source>
        <strain evidence="2 3">WCHAW010062</strain>
    </source>
</reference>
<evidence type="ECO:0000259" key="1">
    <source>
        <dbReference type="SMART" id="SM00421"/>
    </source>
</evidence>
<evidence type="ECO:0000313" key="2">
    <source>
        <dbReference type="EMBL" id="AYO53913.1"/>
    </source>
</evidence>
<feature type="domain" description="HTH luxR-type" evidence="1">
    <location>
        <begin position="181"/>
        <end position="238"/>
    </location>
</feature>
<protein>
    <submittedName>
        <fullName evidence="2">Helix-turn-helix transcriptional regulator</fullName>
    </submittedName>
</protein>
<dbReference type="RefSeq" id="WP_087554618.1">
    <property type="nucleotide sequence ID" value="NZ_CP033133.1"/>
</dbReference>
<accession>A0A3G2T127</accession>
<gene>
    <name evidence="2" type="ORF">CDG68_09820</name>
</gene>
<dbReference type="Gene3D" id="1.10.10.10">
    <property type="entry name" value="Winged helix-like DNA-binding domain superfamily/Winged helix DNA-binding domain"/>
    <property type="match status" value="1"/>
</dbReference>
<dbReference type="AlphaFoldDB" id="A0A3G2T127"/>
<name>A0A3G2T127_9GAMM</name>
<sequence>MGINTSKKRGILTETELSFLDRLFVHLKRVVLLQRNLYEYSSKSLIGFELIDKLSQPIILLNLSGVVIHTNHAAKNILEKNKILKIENSNIFLPEPYYTQFKESLSYLELLFKKERLLKNTNLDDGCIKISEKEGSSLYIFSTLLISEAEMKMFGIRPTVMLTLYDPNHPSEIDLHLLHVSFNLTQAEAKVALLLLDGFLPKKIAQKHGVNLDTVRKQLQAIYKKTSTNRQSELVKLLLNIPRFLQEQ</sequence>